<dbReference type="AlphaFoldDB" id="A0A6A7ABG3"/>
<keyword evidence="3" id="KW-1185">Reference proteome</keyword>
<protein>
    <submittedName>
        <fullName evidence="2">Uncharacterized protein</fullName>
    </submittedName>
</protein>
<feature type="region of interest" description="Disordered" evidence="1">
    <location>
        <begin position="52"/>
        <end position="72"/>
    </location>
</feature>
<proteinExistence type="predicted"/>
<reference evidence="2" key="1">
    <citation type="journal article" date="2020" name="Stud. Mycol.">
        <title>101 Dothideomycetes genomes: a test case for predicting lifestyles and emergence of pathogens.</title>
        <authorList>
            <person name="Haridas S."/>
            <person name="Albert R."/>
            <person name="Binder M."/>
            <person name="Bloem J."/>
            <person name="Labutti K."/>
            <person name="Salamov A."/>
            <person name="Andreopoulos B."/>
            <person name="Baker S."/>
            <person name="Barry K."/>
            <person name="Bills G."/>
            <person name="Bluhm B."/>
            <person name="Cannon C."/>
            <person name="Castanera R."/>
            <person name="Culley D."/>
            <person name="Daum C."/>
            <person name="Ezra D."/>
            <person name="Gonzalez J."/>
            <person name="Henrissat B."/>
            <person name="Kuo A."/>
            <person name="Liang C."/>
            <person name="Lipzen A."/>
            <person name="Lutzoni F."/>
            <person name="Magnuson J."/>
            <person name="Mondo S."/>
            <person name="Nolan M."/>
            <person name="Ohm R."/>
            <person name="Pangilinan J."/>
            <person name="Park H.-J."/>
            <person name="Ramirez L."/>
            <person name="Alfaro M."/>
            <person name="Sun H."/>
            <person name="Tritt A."/>
            <person name="Yoshinaga Y."/>
            <person name="Zwiers L.-H."/>
            <person name="Turgeon B."/>
            <person name="Goodwin S."/>
            <person name="Spatafora J."/>
            <person name="Crous P."/>
            <person name="Grigoriev I."/>
        </authorList>
    </citation>
    <scope>NUCLEOTIDE SEQUENCE</scope>
    <source>
        <strain evidence="2">CBS 113818</strain>
    </source>
</reference>
<sequence>MDHPPPSPITDLYFPHFSLPTALHRRASTFYIVFPRAYGMANGNKLFAQLNCPQPKDPTPDPPKSQSHLNPRFWHREGSSGTTFMAFDQLMGVEPRVFKDVGLRRKVLVKEGSGREVEVEERLVEVLVKEEEYCQRCAWCGVWEYSYEKGVRHKRLKEQAHGVALYWCGDCSMAPKLWLRYWWQNPENLDDGLYFYCKLP</sequence>
<evidence type="ECO:0000313" key="2">
    <source>
        <dbReference type="EMBL" id="KAF2830049.1"/>
    </source>
</evidence>
<organism evidence="2 3">
    <name type="scientific">Ophiobolus disseminans</name>
    <dbReference type="NCBI Taxonomy" id="1469910"/>
    <lineage>
        <taxon>Eukaryota</taxon>
        <taxon>Fungi</taxon>
        <taxon>Dikarya</taxon>
        <taxon>Ascomycota</taxon>
        <taxon>Pezizomycotina</taxon>
        <taxon>Dothideomycetes</taxon>
        <taxon>Pleosporomycetidae</taxon>
        <taxon>Pleosporales</taxon>
        <taxon>Pleosporineae</taxon>
        <taxon>Phaeosphaeriaceae</taxon>
        <taxon>Ophiobolus</taxon>
    </lineage>
</organism>
<gene>
    <name evidence="2" type="ORF">CC86DRAFT_453554</name>
</gene>
<name>A0A6A7ABG3_9PLEO</name>
<evidence type="ECO:0000256" key="1">
    <source>
        <dbReference type="SAM" id="MobiDB-lite"/>
    </source>
</evidence>
<dbReference type="Proteomes" id="UP000799424">
    <property type="component" value="Unassembled WGS sequence"/>
</dbReference>
<evidence type="ECO:0000313" key="3">
    <source>
        <dbReference type="Proteomes" id="UP000799424"/>
    </source>
</evidence>
<accession>A0A6A7ABG3</accession>
<dbReference type="OrthoDB" id="3793816at2759"/>
<dbReference type="EMBL" id="MU006220">
    <property type="protein sequence ID" value="KAF2830049.1"/>
    <property type="molecule type" value="Genomic_DNA"/>
</dbReference>